<dbReference type="Proteomes" id="UP000439965">
    <property type="component" value="Unassembled WGS sequence"/>
</dbReference>
<gene>
    <name evidence="5" type="primary">flgD</name>
    <name evidence="4" type="ORF">GTI89_11555</name>
    <name evidence="3" type="ORF">P7E30_11690</name>
</gene>
<keyword evidence="5" id="KW-0969">Cilium</keyword>
<evidence type="ECO:0000313" key="4">
    <source>
        <dbReference type="EMBL" id="MXS26694.1"/>
    </source>
</evidence>
<reference evidence="5" key="1">
    <citation type="submission" date="2018-11" db="EMBL/GenBank/DDBJ databases">
        <authorList>
            <person name="Laute Caly D.L.L."/>
            <person name="Raftis E.J.J."/>
            <person name="Cowie P."/>
            <person name="Hennessy E."/>
            <person name="Holt A."/>
            <person name="Panzica D.A."/>
            <person name="Sparre C."/>
            <person name="Minter B."/>
            <person name="Stroobach E."/>
            <person name="Mulder I.E."/>
        </authorList>
    </citation>
    <scope>NUCLEOTIDE SEQUENCE</scope>
    <source>
        <strain evidence="5">MRx0518</strain>
    </source>
</reference>
<keyword evidence="2" id="KW-1005">Bacterial flagellum biogenesis</keyword>
<dbReference type="GO" id="GO:0044781">
    <property type="term" value="P:bacterial-type flagellum organization"/>
    <property type="evidence" value="ECO:0007669"/>
    <property type="project" value="UniProtKB-KW"/>
</dbReference>
<evidence type="ECO:0000313" key="5">
    <source>
        <dbReference type="EMBL" id="QBP39130.1"/>
    </source>
</evidence>
<evidence type="ECO:0000313" key="6">
    <source>
        <dbReference type="Proteomes" id="UP000439965"/>
    </source>
</evidence>
<dbReference type="EMBL" id="MK210233">
    <property type="protein sequence ID" value="QBP39130.1"/>
    <property type="molecule type" value="Genomic_DNA"/>
</dbReference>
<reference evidence="5" key="2">
    <citation type="journal article" date="2019" name="Sci. Rep.">
        <title>The flagellin of candidate live biotherapeutic Enterococcus gallinarum MRx0518 is a potent immunostimulant.</title>
        <authorList>
            <person name="Laute-Caly D.L."/>
            <person name="Raftis E.J."/>
            <person name="Cowie P."/>
            <person name="Hennessy E."/>
            <person name="Holt A."/>
            <person name="Panzica D.A."/>
            <person name="Sparre C."/>
            <person name="Minter B."/>
            <person name="Stroobach E."/>
            <person name="Mulder I.E."/>
        </authorList>
    </citation>
    <scope>NUCLEOTIDE SEQUENCE</scope>
    <source>
        <strain evidence="5">MRx0518</strain>
    </source>
</reference>
<keyword evidence="5" id="KW-0282">Flagellum</keyword>
<dbReference type="EMBL" id="JARPZN010000008">
    <property type="protein sequence ID" value="MDT2690858.1"/>
    <property type="molecule type" value="Genomic_DNA"/>
</dbReference>
<evidence type="ECO:0000313" key="3">
    <source>
        <dbReference type="EMBL" id="MDT2690858.1"/>
    </source>
</evidence>
<comment type="similarity">
    <text evidence="1">Belongs to the FlgD family.</text>
</comment>
<reference evidence="3" key="4">
    <citation type="submission" date="2023-03" db="EMBL/GenBank/DDBJ databases">
        <authorList>
            <person name="Shen W."/>
            <person name="Cai J."/>
        </authorList>
    </citation>
    <scope>NUCLEOTIDE SEQUENCE</scope>
    <source>
        <strain evidence="3">K69-2</strain>
    </source>
</reference>
<evidence type="ECO:0000256" key="2">
    <source>
        <dbReference type="ARBA" id="ARBA00022795"/>
    </source>
</evidence>
<reference evidence="4 6" key="3">
    <citation type="submission" date="2019-04" db="EMBL/GenBank/DDBJ databases">
        <title>Step-wise assembly of the neonatal virome modulated by breast feeding.</title>
        <authorList>
            <person name="Liang G."/>
            <person name="Bushman F."/>
        </authorList>
    </citation>
    <scope>NUCLEOTIDE SEQUENCE [LARGE SCALE GENOMIC DNA]</scope>
    <source>
        <strain evidence="4 6">E3404</strain>
    </source>
</reference>
<name>A0A482K129_ENTGA</name>
<dbReference type="InterPro" id="IPR005648">
    <property type="entry name" value="FlgD"/>
</dbReference>
<dbReference type="AlphaFoldDB" id="A0A482K129"/>
<dbReference type="Pfam" id="PF03963">
    <property type="entry name" value="FlgD"/>
    <property type="match status" value="1"/>
</dbReference>
<dbReference type="Proteomes" id="UP001183682">
    <property type="component" value="Unassembled WGS sequence"/>
</dbReference>
<dbReference type="GeneID" id="91573783"/>
<organism evidence="5">
    <name type="scientific">Enterococcus gallinarum</name>
    <dbReference type="NCBI Taxonomy" id="1353"/>
    <lineage>
        <taxon>Bacteria</taxon>
        <taxon>Bacillati</taxon>
        <taxon>Bacillota</taxon>
        <taxon>Bacilli</taxon>
        <taxon>Lactobacillales</taxon>
        <taxon>Enterococcaceae</taxon>
        <taxon>Enterococcus</taxon>
    </lineage>
</organism>
<sequence length="143" mass="15016">MADEITAAAAGIANTSALTQTKKSSDISMDDFLKILAASMSNPSMGGSDSSGGGSTDYISQLVQFTTLESLNELSETLTTSVILQQQQQAFSLINKQVTLMDGTETLSGTIEKVRFANGYATIVVNGKEYSMSAIQEIGGEAK</sequence>
<accession>A0A482K129</accession>
<protein>
    <submittedName>
        <fullName evidence="4">Flagellar basal body rod modification protein</fullName>
    </submittedName>
    <submittedName>
        <fullName evidence="5">Flagellar basal-body rod modification protein FlgD</fullName>
    </submittedName>
    <submittedName>
        <fullName evidence="3">Flagellar hook capping FlgD N-terminal domain-containing protein</fullName>
    </submittedName>
</protein>
<dbReference type="EMBL" id="WVTI01000010">
    <property type="protein sequence ID" value="MXS26694.1"/>
    <property type="molecule type" value="Genomic_DNA"/>
</dbReference>
<dbReference type="RefSeq" id="WP_003129052.1">
    <property type="nucleotide sequence ID" value="NZ_BTSN01000007.1"/>
</dbReference>
<keyword evidence="5" id="KW-0966">Cell projection</keyword>
<proteinExistence type="inferred from homology"/>
<evidence type="ECO:0000256" key="1">
    <source>
        <dbReference type="ARBA" id="ARBA00010577"/>
    </source>
</evidence>